<dbReference type="InterPro" id="IPR020846">
    <property type="entry name" value="MFS_dom"/>
</dbReference>
<dbReference type="PANTHER" id="PTHR48020">
    <property type="entry name" value="PROTON MYO-INOSITOL COTRANSPORTER"/>
    <property type="match status" value="1"/>
</dbReference>
<feature type="transmembrane region" description="Helical" evidence="8">
    <location>
        <begin position="86"/>
        <end position="108"/>
    </location>
</feature>
<evidence type="ECO:0000256" key="8">
    <source>
        <dbReference type="SAM" id="Phobius"/>
    </source>
</evidence>
<evidence type="ECO:0000256" key="2">
    <source>
        <dbReference type="ARBA" id="ARBA00010992"/>
    </source>
</evidence>
<protein>
    <submittedName>
        <fullName evidence="10">MFS transporter</fullName>
    </submittedName>
</protein>
<feature type="transmembrane region" description="Helical" evidence="8">
    <location>
        <begin position="253"/>
        <end position="278"/>
    </location>
</feature>
<dbReference type="InterPro" id="IPR036259">
    <property type="entry name" value="MFS_trans_sf"/>
</dbReference>
<dbReference type="GO" id="GO:0005886">
    <property type="term" value="C:plasma membrane"/>
    <property type="evidence" value="ECO:0007669"/>
    <property type="project" value="UniProtKB-SubCell"/>
</dbReference>
<keyword evidence="5 8" id="KW-1133">Transmembrane helix</keyword>
<dbReference type="Pfam" id="PF00083">
    <property type="entry name" value="Sugar_tr"/>
    <property type="match status" value="1"/>
</dbReference>
<feature type="transmembrane region" description="Helical" evidence="8">
    <location>
        <begin position="173"/>
        <end position="193"/>
    </location>
</feature>
<evidence type="ECO:0000256" key="3">
    <source>
        <dbReference type="ARBA" id="ARBA00022448"/>
    </source>
</evidence>
<feature type="transmembrane region" description="Helical" evidence="8">
    <location>
        <begin position="290"/>
        <end position="310"/>
    </location>
</feature>
<dbReference type="InterPro" id="IPR005828">
    <property type="entry name" value="MFS_sugar_transport-like"/>
</dbReference>
<dbReference type="NCBIfam" id="TIGR00879">
    <property type="entry name" value="SP"/>
    <property type="match status" value="1"/>
</dbReference>
<feature type="transmembrane region" description="Helical" evidence="8">
    <location>
        <begin position="143"/>
        <end position="161"/>
    </location>
</feature>
<comment type="subcellular location">
    <subcellularLocation>
        <location evidence="1">Cell membrane</location>
        <topology evidence="1">Multi-pass membrane protein</topology>
    </subcellularLocation>
</comment>
<evidence type="ECO:0000256" key="5">
    <source>
        <dbReference type="ARBA" id="ARBA00022989"/>
    </source>
</evidence>
<gene>
    <name evidence="10" type="ORF">CBE89_03320</name>
</gene>
<keyword evidence="3 7" id="KW-0813">Transport</keyword>
<accession>A0A2Z2J0Y0</accession>
<dbReference type="Proteomes" id="UP000250197">
    <property type="component" value="Chromosome"/>
</dbReference>
<feature type="transmembrane region" description="Helical" evidence="8">
    <location>
        <begin position="387"/>
        <end position="408"/>
    </location>
</feature>
<dbReference type="KEGG" id="cstr:CBE89_03320"/>
<dbReference type="EMBL" id="CP021252">
    <property type="protein sequence ID" value="ART22363.1"/>
    <property type="molecule type" value="Genomic_DNA"/>
</dbReference>
<dbReference type="PRINTS" id="PR00171">
    <property type="entry name" value="SUGRTRNSPORT"/>
</dbReference>
<evidence type="ECO:0000256" key="6">
    <source>
        <dbReference type="ARBA" id="ARBA00023136"/>
    </source>
</evidence>
<feature type="transmembrane region" description="Helical" evidence="8">
    <location>
        <begin position="414"/>
        <end position="434"/>
    </location>
</feature>
<evidence type="ECO:0000313" key="11">
    <source>
        <dbReference type="Proteomes" id="UP000250197"/>
    </source>
</evidence>
<feature type="transmembrane region" description="Helical" evidence="8">
    <location>
        <begin position="56"/>
        <end position="74"/>
    </location>
</feature>
<organism evidence="10 11">
    <name type="scientific">Corynebacterium striatum</name>
    <dbReference type="NCBI Taxonomy" id="43770"/>
    <lineage>
        <taxon>Bacteria</taxon>
        <taxon>Bacillati</taxon>
        <taxon>Actinomycetota</taxon>
        <taxon>Actinomycetes</taxon>
        <taxon>Mycobacteriales</taxon>
        <taxon>Corynebacteriaceae</taxon>
        <taxon>Corynebacterium</taxon>
    </lineage>
</organism>
<keyword evidence="4 8" id="KW-0812">Transmembrane</keyword>
<feature type="transmembrane region" description="Helical" evidence="8">
    <location>
        <begin position="114"/>
        <end position="131"/>
    </location>
</feature>
<dbReference type="RefSeq" id="WP_086892349.1">
    <property type="nucleotide sequence ID" value="NZ_CP021252.1"/>
</dbReference>
<feature type="transmembrane region" description="Helical" evidence="8">
    <location>
        <begin position="349"/>
        <end position="375"/>
    </location>
</feature>
<feature type="transmembrane region" description="Helical" evidence="8">
    <location>
        <begin position="322"/>
        <end position="343"/>
    </location>
</feature>
<comment type="similarity">
    <text evidence="2 7">Belongs to the major facilitator superfamily. Sugar transporter (TC 2.A.1.1) family.</text>
</comment>
<dbReference type="InterPro" id="IPR003663">
    <property type="entry name" value="Sugar/inositol_transpt"/>
</dbReference>
<dbReference type="SUPFAM" id="SSF103473">
    <property type="entry name" value="MFS general substrate transporter"/>
    <property type="match status" value="1"/>
</dbReference>
<dbReference type="GO" id="GO:0022857">
    <property type="term" value="F:transmembrane transporter activity"/>
    <property type="evidence" value="ECO:0007669"/>
    <property type="project" value="InterPro"/>
</dbReference>
<sequence length="459" mass="49051">MVAACKDKRVKNHSFVKAVTTVAALGGLLFGYDTGVMSGALLFISPEFDMNSHEEGWVTSMLLVGAAFGALVAGRVADALGRRKTLILGGCVFFLGSIWCAVAGSVFMLALARTFLGVAVGAVSIVSPMYISEISPARVRGRLVSLNTLMIVVGQLLAYLVNSALAGTGSWRWMLGLAAVPGLLLAVGMLFLPDTPVWLLKKRRVDEAWKLAARVGIRGTELGTGGSADSVAAGGTVKRSEWQRLKGERWLQVTVLLAMLMGLTQQITGVNAIVYFAPTLMNQVGISTSNAVYTSILIGTVSVISCWFGLKAVDRIGRKRLLIIGLIGNVVSLLVLSIAYRFAEGSTTMALVSLAFMALFIAFQQAAVSPTTWLLISELVPVEVRGIGMGIAGLSLWVTNWAVAQFFLPMVDWLTGPVAFMVFGFLGILAIAYTKLLIPETMGRSLQDVGDEMQERYAN</sequence>
<evidence type="ECO:0000259" key="9">
    <source>
        <dbReference type="PROSITE" id="PS50850"/>
    </source>
</evidence>
<feature type="transmembrane region" description="Helical" evidence="8">
    <location>
        <begin position="21"/>
        <end position="44"/>
    </location>
</feature>
<keyword evidence="6 8" id="KW-0472">Membrane</keyword>
<dbReference type="PROSITE" id="PS00217">
    <property type="entry name" value="SUGAR_TRANSPORT_2"/>
    <property type="match status" value="1"/>
</dbReference>
<dbReference type="PROSITE" id="PS00216">
    <property type="entry name" value="SUGAR_TRANSPORT_1"/>
    <property type="match status" value="2"/>
</dbReference>
<name>A0A2Z2J0Y0_CORST</name>
<evidence type="ECO:0000313" key="10">
    <source>
        <dbReference type="EMBL" id="ART22363.1"/>
    </source>
</evidence>
<evidence type="ECO:0000256" key="7">
    <source>
        <dbReference type="RuleBase" id="RU003346"/>
    </source>
</evidence>
<feature type="domain" description="Major facilitator superfamily (MFS) profile" evidence="9">
    <location>
        <begin position="19"/>
        <end position="442"/>
    </location>
</feature>
<dbReference type="PANTHER" id="PTHR48020:SF12">
    <property type="entry name" value="PROTON MYO-INOSITOL COTRANSPORTER"/>
    <property type="match status" value="1"/>
</dbReference>
<proteinExistence type="inferred from homology"/>
<dbReference type="AlphaFoldDB" id="A0A2Z2J0Y0"/>
<evidence type="ECO:0000256" key="4">
    <source>
        <dbReference type="ARBA" id="ARBA00022692"/>
    </source>
</evidence>
<dbReference type="PROSITE" id="PS50850">
    <property type="entry name" value="MFS"/>
    <property type="match status" value="1"/>
</dbReference>
<dbReference type="Gene3D" id="1.20.1250.20">
    <property type="entry name" value="MFS general substrate transporter like domains"/>
    <property type="match status" value="2"/>
</dbReference>
<reference evidence="10 11" key="1">
    <citation type="submission" date="2017-05" db="EMBL/GenBank/DDBJ databases">
        <title>Complete genome sequence of Corynebacterium striatum KC-Na-1 isolated from Neophocaena asiaeorientalis in Korea.</title>
        <authorList>
            <person name="Kim J.H."/>
            <person name="Lee K."/>
        </authorList>
    </citation>
    <scope>NUCLEOTIDE SEQUENCE [LARGE SCALE GENOMIC DNA]</scope>
    <source>
        <strain evidence="10 11">KC-Na-01</strain>
    </source>
</reference>
<dbReference type="InterPro" id="IPR050814">
    <property type="entry name" value="Myo-inositol_Transporter"/>
</dbReference>
<dbReference type="InterPro" id="IPR005829">
    <property type="entry name" value="Sugar_transporter_CS"/>
</dbReference>
<evidence type="ECO:0000256" key="1">
    <source>
        <dbReference type="ARBA" id="ARBA00004651"/>
    </source>
</evidence>